<dbReference type="InterPro" id="IPR002403">
    <property type="entry name" value="Cyt_P450_E_grp-IV"/>
</dbReference>
<dbReference type="PANTHER" id="PTHR24305:SF166">
    <property type="entry name" value="CYTOCHROME P450 12A4, MITOCHONDRIAL-RELATED"/>
    <property type="match status" value="1"/>
</dbReference>
<keyword evidence="8" id="KW-1185">Reference proteome</keyword>
<evidence type="ECO:0000256" key="6">
    <source>
        <dbReference type="RuleBase" id="RU000461"/>
    </source>
</evidence>
<dbReference type="GO" id="GO:0004497">
    <property type="term" value="F:monooxygenase activity"/>
    <property type="evidence" value="ECO:0007669"/>
    <property type="project" value="UniProtKB-KW"/>
</dbReference>
<dbReference type="InterPro" id="IPR017972">
    <property type="entry name" value="Cyt_P450_CS"/>
</dbReference>
<dbReference type="InterPro" id="IPR036396">
    <property type="entry name" value="Cyt_P450_sf"/>
</dbReference>
<keyword evidence="6" id="KW-0560">Oxidoreductase</keyword>
<organism evidence="7 8">
    <name type="scientific">Acuticoccus mangrovi</name>
    <dbReference type="NCBI Taxonomy" id="2796142"/>
    <lineage>
        <taxon>Bacteria</taxon>
        <taxon>Pseudomonadati</taxon>
        <taxon>Pseudomonadota</taxon>
        <taxon>Alphaproteobacteria</taxon>
        <taxon>Hyphomicrobiales</taxon>
        <taxon>Amorphaceae</taxon>
        <taxon>Acuticoccus</taxon>
    </lineage>
</organism>
<comment type="similarity">
    <text evidence="2 6">Belongs to the cytochrome P450 family.</text>
</comment>
<dbReference type="InterPro" id="IPR001128">
    <property type="entry name" value="Cyt_P450"/>
</dbReference>
<comment type="cofactor">
    <cofactor evidence="1 5">
        <name>heme</name>
        <dbReference type="ChEBI" id="CHEBI:30413"/>
    </cofactor>
</comment>
<dbReference type="PROSITE" id="PS00086">
    <property type="entry name" value="CYTOCHROME_P450"/>
    <property type="match status" value="1"/>
</dbReference>
<dbReference type="GO" id="GO:0020037">
    <property type="term" value="F:heme binding"/>
    <property type="evidence" value="ECO:0007669"/>
    <property type="project" value="InterPro"/>
</dbReference>
<sequence length="461" mass="50469">MTGAEDRSPRSRPRHLLPPGPRLPGIIQLLCETGVNWRYLQLLRRRFGPVFTMTAAFHEPVVVVSSPETARRVFALTRDDFTHANATSSLEGAMDGRSIFFIDRADHQAIRRALAVPFSRRHVAGDAAPLHDLIRRAVAKLPERGPVALVPFGERLATCVVVALIFGGAADDPRNEALADLAVAGLERSGSFLERLSVLVPPLQRLAWLNPYKARHADEAGRFATVIAERVAARRAEGPSADGPVLDRLLLARWSDGRPLDDEEVASQILALIVAGNETTASVVAFAVRWLLMNRPILEALRDALDALGPEPSADALAAVPLLQAVCAETLRLSPPTWSVENRRLRRPLDLGDHVLPAGTRVTVSPVLVGRDAGLYRDPERFDPSRFLALSPPPHEQPAFGGGLRLCPGLWLATLEMRLLLAELVRQRDLTPVRRTRPMRAGLVVVPSHGMPVRARPRVRA</sequence>
<protein>
    <submittedName>
        <fullName evidence="7">Cytochrome P450</fullName>
    </submittedName>
</protein>
<dbReference type="EMBL" id="JAEKJA010000024">
    <property type="protein sequence ID" value="MBJ3778155.1"/>
    <property type="molecule type" value="Genomic_DNA"/>
</dbReference>
<dbReference type="PANTHER" id="PTHR24305">
    <property type="entry name" value="CYTOCHROME P450"/>
    <property type="match status" value="1"/>
</dbReference>
<keyword evidence="6" id="KW-0503">Monooxygenase</keyword>
<evidence type="ECO:0000256" key="5">
    <source>
        <dbReference type="PIRSR" id="PIRSR602403-1"/>
    </source>
</evidence>
<reference evidence="7" key="1">
    <citation type="submission" date="2020-12" db="EMBL/GenBank/DDBJ databases">
        <title>Bacterial taxonomy.</title>
        <authorList>
            <person name="Pan X."/>
        </authorList>
    </citation>
    <scope>NUCLEOTIDE SEQUENCE</scope>
    <source>
        <strain evidence="7">B2012</strain>
    </source>
</reference>
<dbReference type="PRINTS" id="PR00385">
    <property type="entry name" value="P450"/>
</dbReference>
<dbReference type="AlphaFoldDB" id="A0A934IU95"/>
<gene>
    <name evidence="7" type="ORF">JCR33_20815</name>
</gene>
<dbReference type="GO" id="GO:0005506">
    <property type="term" value="F:iron ion binding"/>
    <property type="evidence" value="ECO:0007669"/>
    <property type="project" value="InterPro"/>
</dbReference>
<dbReference type="GO" id="GO:0016705">
    <property type="term" value="F:oxidoreductase activity, acting on paired donors, with incorporation or reduction of molecular oxygen"/>
    <property type="evidence" value="ECO:0007669"/>
    <property type="project" value="InterPro"/>
</dbReference>
<keyword evidence="3 5" id="KW-0479">Metal-binding</keyword>
<keyword evidence="4 5" id="KW-0408">Iron</keyword>
<evidence type="ECO:0000256" key="4">
    <source>
        <dbReference type="ARBA" id="ARBA00023004"/>
    </source>
</evidence>
<feature type="binding site" description="axial binding residue" evidence="5">
    <location>
        <position position="407"/>
    </location>
    <ligand>
        <name>heme</name>
        <dbReference type="ChEBI" id="CHEBI:30413"/>
    </ligand>
    <ligandPart>
        <name>Fe</name>
        <dbReference type="ChEBI" id="CHEBI:18248"/>
    </ligandPart>
</feature>
<name>A0A934IU95_9HYPH</name>
<dbReference type="Pfam" id="PF00067">
    <property type="entry name" value="p450"/>
    <property type="match status" value="1"/>
</dbReference>
<evidence type="ECO:0000313" key="7">
    <source>
        <dbReference type="EMBL" id="MBJ3778155.1"/>
    </source>
</evidence>
<dbReference type="InterPro" id="IPR050121">
    <property type="entry name" value="Cytochrome_P450_monoxygenase"/>
</dbReference>
<dbReference type="Proteomes" id="UP000609531">
    <property type="component" value="Unassembled WGS sequence"/>
</dbReference>
<evidence type="ECO:0000256" key="3">
    <source>
        <dbReference type="ARBA" id="ARBA00022723"/>
    </source>
</evidence>
<accession>A0A934IU95</accession>
<dbReference type="PRINTS" id="PR00465">
    <property type="entry name" value="EP450IV"/>
</dbReference>
<comment type="caution">
    <text evidence="7">The sequence shown here is derived from an EMBL/GenBank/DDBJ whole genome shotgun (WGS) entry which is preliminary data.</text>
</comment>
<proteinExistence type="inferred from homology"/>
<evidence type="ECO:0000313" key="8">
    <source>
        <dbReference type="Proteomes" id="UP000609531"/>
    </source>
</evidence>
<keyword evidence="5 6" id="KW-0349">Heme</keyword>
<dbReference type="Gene3D" id="1.10.630.10">
    <property type="entry name" value="Cytochrome P450"/>
    <property type="match status" value="1"/>
</dbReference>
<evidence type="ECO:0000256" key="1">
    <source>
        <dbReference type="ARBA" id="ARBA00001971"/>
    </source>
</evidence>
<evidence type="ECO:0000256" key="2">
    <source>
        <dbReference type="ARBA" id="ARBA00010617"/>
    </source>
</evidence>
<dbReference type="SUPFAM" id="SSF48264">
    <property type="entry name" value="Cytochrome P450"/>
    <property type="match status" value="1"/>
</dbReference>